<protein>
    <submittedName>
        <fullName evidence="6">ABC transporter substrate-binding protein</fullName>
    </submittedName>
</protein>
<feature type="region of interest" description="Disordered" evidence="3">
    <location>
        <begin position="545"/>
        <end position="569"/>
    </location>
</feature>
<keyword evidence="2" id="KW-0732">Signal</keyword>
<dbReference type="PANTHER" id="PTHR30290:SF38">
    <property type="entry name" value="D,D-DIPEPTIDE-BINDING PERIPLASMIC PROTEIN DDPA-RELATED"/>
    <property type="match status" value="1"/>
</dbReference>
<dbReference type="Pfam" id="PF00496">
    <property type="entry name" value="SBP_bac_5"/>
    <property type="match status" value="1"/>
</dbReference>
<evidence type="ECO:0000256" key="2">
    <source>
        <dbReference type="ARBA" id="ARBA00022729"/>
    </source>
</evidence>
<dbReference type="GO" id="GO:0015833">
    <property type="term" value="P:peptide transport"/>
    <property type="evidence" value="ECO:0007669"/>
    <property type="project" value="TreeGrafter"/>
</dbReference>
<feature type="domain" description="Solute-binding protein family 5" evidence="5">
    <location>
        <begin position="87"/>
        <end position="462"/>
    </location>
</feature>
<dbReference type="PIRSF" id="PIRSF002741">
    <property type="entry name" value="MppA"/>
    <property type="match status" value="1"/>
</dbReference>
<dbReference type="PROSITE" id="PS51257">
    <property type="entry name" value="PROKAR_LIPOPROTEIN"/>
    <property type="match status" value="1"/>
</dbReference>
<dbReference type="Gene3D" id="3.10.105.10">
    <property type="entry name" value="Dipeptide-binding Protein, Domain 3"/>
    <property type="match status" value="1"/>
</dbReference>
<proteinExistence type="inferred from homology"/>
<feature type="compositionally biased region" description="Low complexity" evidence="3">
    <location>
        <begin position="557"/>
        <end position="569"/>
    </location>
</feature>
<dbReference type="InterPro" id="IPR039424">
    <property type="entry name" value="SBP_5"/>
</dbReference>
<comment type="similarity">
    <text evidence="1">Belongs to the bacterial solute-binding protein 5 family.</text>
</comment>
<dbReference type="InterPro" id="IPR000914">
    <property type="entry name" value="SBP_5_dom"/>
</dbReference>
<evidence type="ECO:0000256" key="1">
    <source>
        <dbReference type="ARBA" id="ARBA00005695"/>
    </source>
</evidence>
<dbReference type="GO" id="GO:1904680">
    <property type="term" value="F:peptide transmembrane transporter activity"/>
    <property type="evidence" value="ECO:0007669"/>
    <property type="project" value="TreeGrafter"/>
</dbReference>
<keyword evidence="4" id="KW-0472">Membrane</keyword>
<dbReference type="Gene3D" id="3.90.76.10">
    <property type="entry name" value="Dipeptide-binding Protein, Domain 1"/>
    <property type="match status" value="1"/>
</dbReference>
<dbReference type="GO" id="GO:0030288">
    <property type="term" value="C:outer membrane-bounded periplasmic space"/>
    <property type="evidence" value="ECO:0007669"/>
    <property type="project" value="UniProtKB-ARBA"/>
</dbReference>
<keyword evidence="7" id="KW-1185">Reference proteome</keyword>
<evidence type="ECO:0000259" key="5">
    <source>
        <dbReference type="Pfam" id="PF00496"/>
    </source>
</evidence>
<dbReference type="GO" id="GO:0043190">
    <property type="term" value="C:ATP-binding cassette (ABC) transporter complex"/>
    <property type="evidence" value="ECO:0007669"/>
    <property type="project" value="InterPro"/>
</dbReference>
<evidence type="ECO:0000313" key="7">
    <source>
        <dbReference type="Proteomes" id="UP000315303"/>
    </source>
</evidence>
<dbReference type="EMBL" id="SAWY01000001">
    <property type="protein sequence ID" value="TPH19176.1"/>
    <property type="molecule type" value="Genomic_DNA"/>
</dbReference>
<evidence type="ECO:0000256" key="3">
    <source>
        <dbReference type="SAM" id="MobiDB-lite"/>
    </source>
</evidence>
<dbReference type="InterPro" id="IPR030678">
    <property type="entry name" value="Peptide/Ni-bd"/>
</dbReference>
<dbReference type="CDD" id="cd08493">
    <property type="entry name" value="PBP2_DppA_like"/>
    <property type="match status" value="1"/>
</dbReference>
<dbReference type="SUPFAM" id="SSF53850">
    <property type="entry name" value="Periplasmic binding protein-like II"/>
    <property type="match status" value="1"/>
</dbReference>
<evidence type="ECO:0000256" key="4">
    <source>
        <dbReference type="SAM" id="Phobius"/>
    </source>
</evidence>
<accession>A0A502L677</accession>
<organism evidence="6 7">
    <name type="scientific">Litorilituus lipolyticus</name>
    <dbReference type="NCBI Taxonomy" id="2491017"/>
    <lineage>
        <taxon>Bacteria</taxon>
        <taxon>Pseudomonadati</taxon>
        <taxon>Pseudomonadota</taxon>
        <taxon>Gammaproteobacteria</taxon>
        <taxon>Alteromonadales</taxon>
        <taxon>Colwelliaceae</taxon>
        <taxon>Litorilituus</taxon>
    </lineage>
</organism>
<sequence>MILNKVITTTGVGLLKYSALVVIILLLCACGDSNKLSLSQRSIIYCSEGSPETFNPQLVTSGTTIDATSHQLYDRLITYKGKENILSPALAKSWHVTKDGKKITFYLRQDVAFHQTDYFTPSRKLTADDVLFSFSRIIDKEHPYHHISGGHYPFFQSVEFGNLIEKIEKINDYTIRFQLKHADSTFLANLATDFAIILSQEYAEQLALKKKEHDIDLHPIGTGPFKLKEYHIGSFIRYYRHDDYWQDQAKIEQLVYDISPSKTSRLTKLLAKECDVSSYPIAHGKIKERQDLELDSVTALNIGYFGFNTKKAPFNNKLVRLAVSLAINKQALIDTVYQGQAEMANSIIPKSSWAYDDSIQMQEYNPIQAKALLEVAGLAQGFTMDIWAMPVQRSYNPNAVTMAKLIQADLKEIGITVNIISYEWTTFLRKLAQGEHQTFLLGWYADHPDPDNFFSPMLSCSATETGNNRTFWCNKEYDALLQQALQTNNIKKRKSYYAAAMKVINEELPLLPIAHSKRYQARDKAVKGKILADFGGISFYQVYKESPTQNPEESENEGSSNNLNVEAKH</sequence>
<dbReference type="Proteomes" id="UP000315303">
    <property type="component" value="Unassembled WGS sequence"/>
</dbReference>
<gene>
    <name evidence="6" type="ORF">EPA86_00135</name>
</gene>
<keyword evidence="4" id="KW-0812">Transmembrane</keyword>
<dbReference type="Gene3D" id="3.40.190.10">
    <property type="entry name" value="Periplasmic binding protein-like II"/>
    <property type="match status" value="1"/>
</dbReference>
<dbReference type="AlphaFoldDB" id="A0A502L677"/>
<dbReference type="PANTHER" id="PTHR30290">
    <property type="entry name" value="PERIPLASMIC BINDING COMPONENT OF ABC TRANSPORTER"/>
    <property type="match status" value="1"/>
</dbReference>
<dbReference type="OrthoDB" id="9801912at2"/>
<evidence type="ECO:0000313" key="6">
    <source>
        <dbReference type="EMBL" id="TPH19176.1"/>
    </source>
</evidence>
<feature type="transmembrane region" description="Helical" evidence="4">
    <location>
        <begin position="12"/>
        <end position="31"/>
    </location>
</feature>
<keyword evidence="4" id="KW-1133">Transmembrane helix</keyword>
<comment type="caution">
    <text evidence="6">The sequence shown here is derived from an EMBL/GenBank/DDBJ whole genome shotgun (WGS) entry which is preliminary data.</text>
</comment>
<reference evidence="6 7" key="1">
    <citation type="submission" date="2019-01" db="EMBL/GenBank/DDBJ databases">
        <title>Litorilituus lipolytica sp. nov., isolated from intertidal sand of the Yellow Sea in China.</title>
        <authorList>
            <person name="Liu A."/>
        </authorList>
    </citation>
    <scope>NUCLEOTIDE SEQUENCE [LARGE SCALE GENOMIC DNA]</scope>
    <source>
        <strain evidence="6 7">RZ04</strain>
    </source>
</reference>
<name>A0A502L677_9GAMM</name>
<dbReference type="RefSeq" id="WP_140600681.1">
    <property type="nucleotide sequence ID" value="NZ_SAWY01000001.1"/>
</dbReference>